<comment type="caution">
    <text evidence="2">The sequence shown here is derived from an EMBL/GenBank/DDBJ whole genome shotgun (WGS) entry which is preliminary data.</text>
</comment>
<evidence type="ECO:0000313" key="3">
    <source>
        <dbReference type="Proteomes" id="UP000286045"/>
    </source>
</evidence>
<keyword evidence="1" id="KW-1133">Transmembrane helix</keyword>
<keyword evidence="3" id="KW-1185">Reference proteome</keyword>
<sequence>MKRRGTKRYYRLLFSSACGTVLLISFTILGGFSSSIATGDNEVLIQSAGCGYLYTGTDSFHDSLVYGSRKINNAANYAQQCYSSRDSQFDCNHFVTNRITGVIDKNASCPFDSTICLSPWGNIRIDSGFINSHLHLGLNAPIEERILWKSVLHCAPLTAAGFTSLDTQSPTKDVLFHYGNISTPSGKADYMFRIPDLDSQYSSTKSDSTLFSDINYKLNAFLVAVWNGTFAEIHSDFVPIDALVQENADIYLIFLSGNGVVFGDHTDDVWYNVSTTTTNIPITDASGSWAESVYLPQAPASPLACTDQHQFCTTDYSGTCGPLDSMRDAIAGAAPLFNTTYAEISNDTATTEKAARFTYFANTFFATSRHIVGILGQMGPRALMSQQTLLLGYQGPLALNQWQLDVSHW</sequence>
<reference evidence="2 3" key="1">
    <citation type="submission" date="2018-12" db="EMBL/GenBank/DDBJ databases">
        <title>Draft genome sequence of Xylaria grammica IHI A82.</title>
        <authorList>
            <person name="Buettner E."/>
            <person name="Kellner H."/>
        </authorList>
    </citation>
    <scope>NUCLEOTIDE SEQUENCE [LARGE SCALE GENOMIC DNA]</scope>
    <source>
        <strain evidence="2 3">IHI A82</strain>
    </source>
</reference>
<keyword evidence="1" id="KW-0812">Transmembrane</keyword>
<evidence type="ECO:0000313" key="2">
    <source>
        <dbReference type="EMBL" id="RWA10728.1"/>
    </source>
</evidence>
<accession>A0A439D8K7</accession>
<feature type="transmembrane region" description="Helical" evidence="1">
    <location>
        <begin position="12"/>
        <end position="32"/>
    </location>
</feature>
<protein>
    <submittedName>
        <fullName evidence="2">Uncharacterized protein</fullName>
    </submittedName>
</protein>
<dbReference type="Proteomes" id="UP000286045">
    <property type="component" value="Unassembled WGS sequence"/>
</dbReference>
<evidence type="ECO:0000256" key="1">
    <source>
        <dbReference type="SAM" id="Phobius"/>
    </source>
</evidence>
<organism evidence="2 3">
    <name type="scientific">Xylaria grammica</name>
    <dbReference type="NCBI Taxonomy" id="363999"/>
    <lineage>
        <taxon>Eukaryota</taxon>
        <taxon>Fungi</taxon>
        <taxon>Dikarya</taxon>
        <taxon>Ascomycota</taxon>
        <taxon>Pezizomycotina</taxon>
        <taxon>Sordariomycetes</taxon>
        <taxon>Xylariomycetidae</taxon>
        <taxon>Xylariales</taxon>
        <taxon>Xylariaceae</taxon>
        <taxon>Xylaria</taxon>
    </lineage>
</organism>
<gene>
    <name evidence="2" type="ORF">EKO27_g4391</name>
</gene>
<dbReference type="EMBL" id="RYZI01000104">
    <property type="protein sequence ID" value="RWA10728.1"/>
    <property type="molecule type" value="Genomic_DNA"/>
</dbReference>
<dbReference type="AlphaFoldDB" id="A0A439D8K7"/>
<keyword evidence="1" id="KW-0472">Membrane</keyword>
<proteinExistence type="predicted"/>
<name>A0A439D8K7_9PEZI</name>